<feature type="compositionally biased region" description="Basic and acidic residues" evidence="1">
    <location>
        <begin position="34"/>
        <end position="44"/>
    </location>
</feature>
<dbReference type="Proteomes" id="UP000017984">
    <property type="component" value="Chromosome"/>
</dbReference>
<evidence type="ECO:0000313" key="3">
    <source>
        <dbReference type="Proteomes" id="UP000017984"/>
    </source>
</evidence>
<accession>V6JX68</accession>
<keyword evidence="3" id="KW-1185">Reference proteome</keyword>
<sequence length="108" mass="11646">MSDDHHEPLPQRLHHGDAVRDQVEHPVHLADAAEEGRVGADDQHGAAGQQLAVLVEEIGGAVQRDRRLPGTRPALDHQDPAVRHPDDASTAAGSEERPWPRTSTAAAR</sequence>
<gene>
    <name evidence="2" type="ORF">M878_36975</name>
</gene>
<name>V6JX68_STRRC</name>
<protein>
    <submittedName>
        <fullName evidence="2">Uncharacterized protein</fullName>
    </submittedName>
</protein>
<feature type="compositionally biased region" description="Basic and acidic residues" evidence="1">
    <location>
        <begin position="63"/>
        <end position="87"/>
    </location>
</feature>
<dbReference type="EMBL" id="AWQX01000323">
    <property type="protein sequence ID" value="EST21479.1"/>
    <property type="molecule type" value="Genomic_DNA"/>
</dbReference>
<comment type="caution">
    <text evidence="2">The sequence shown here is derived from an EMBL/GenBank/DDBJ whole genome shotgun (WGS) entry which is preliminary data.</text>
</comment>
<feature type="region of interest" description="Disordered" evidence="1">
    <location>
        <begin position="63"/>
        <end position="108"/>
    </location>
</feature>
<evidence type="ECO:0000313" key="2">
    <source>
        <dbReference type="EMBL" id="EST21479.1"/>
    </source>
</evidence>
<reference evidence="2 3" key="1">
    <citation type="journal article" date="2014" name="Genome Announc.">
        <title>Draft Genome Sequence of Streptomyces roseochromogenes subsp. oscitans DS 12.976, Producer of the Aminocoumarin Antibiotic Clorobiocin.</title>
        <authorList>
            <person name="Ruckert C."/>
            <person name="Kalinowski J."/>
            <person name="Heide L."/>
            <person name="Apel A.K."/>
        </authorList>
    </citation>
    <scope>NUCLEOTIDE SEQUENCE [LARGE SCALE GENOMIC DNA]</scope>
    <source>
        <strain evidence="2 3">DS 12.976</strain>
    </source>
</reference>
<organism evidence="2 3">
    <name type="scientific">Streptomyces roseochromogenus subsp. oscitans DS 12.976</name>
    <dbReference type="NCBI Taxonomy" id="1352936"/>
    <lineage>
        <taxon>Bacteria</taxon>
        <taxon>Bacillati</taxon>
        <taxon>Actinomycetota</taxon>
        <taxon>Actinomycetes</taxon>
        <taxon>Kitasatosporales</taxon>
        <taxon>Streptomycetaceae</taxon>
        <taxon>Streptomyces</taxon>
    </lineage>
</organism>
<feature type="compositionally biased region" description="Basic and acidic residues" evidence="1">
    <location>
        <begin position="1"/>
        <end position="28"/>
    </location>
</feature>
<feature type="region of interest" description="Disordered" evidence="1">
    <location>
        <begin position="1"/>
        <end position="46"/>
    </location>
</feature>
<dbReference type="AlphaFoldDB" id="V6JX68"/>
<dbReference type="HOGENOM" id="CLU_2195515_0_0_11"/>
<dbReference type="PATRIC" id="fig|1352936.5.peg.7672"/>
<evidence type="ECO:0000256" key="1">
    <source>
        <dbReference type="SAM" id="MobiDB-lite"/>
    </source>
</evidence>
<proteinExistence type="predicted"/>